<dbReference type="SUPFAM" id="SSF53067">
    <property type="entry name" value="Actin-like ATPase domain"/>
    <property type="match status" value="2"/>
</dbReference>
<evidence type="ECO:0008006" key="3">
    <source>
        <dbReference type="Google" id="ProtNLM"/>
    </source>
</evidence>
<dbReference type="EMBL" id="PQFF01000405">
    <property type="protein sequence ID" value="RHZ52255.1"/>
    <property type="molecule type" value="Genomic_DNA"/>
</dbReference>
<dbReference type="Proteomes" id="UP000266861">
    <property type="component" value="Unassembled WGS sequence"/>
</dbReference>
<keyword evidence="2" id="KW-1185">Reference proteome</keyword>
<sequence length="555" mass="63296">MSLSEVRIIVAIDFGTTYSGFAYVHKESKDMETNCTWPDREGVFKTPTALQYDETYTKVVSWGEAALVDEFEDWEDYESQHTRPIEYFKLHISDLHKTEKPWLPAELTYIKAIQDYLQQMKILIKETLNTRWPGVKFPEQVGLVLTIPAEWPPNTTAIMRKCAFGAGLLTSQNSSQLEFTTEPEAAALYCLNIVKDYNLLPGDSFLIADCGGGTIDLTMRKLLPDNKLSEITERVGDLCGGTFVDKEFLNFLGRNVGFQALEALKKNNYGQLQGLIRKFFCVRVKHRFSGDSKEFKVVRLNLQQFCPDLAKYVTNNIKSDLESKGWVIKIDFETVKLMFDPVINKIIKLISDHLKSTNEKCSIMFLVGGFSESKYLLRQVKEHFKDENMQIAVPSSPITAVVRGAITYGLNVEIVNDRILKWTYGISVVNPHVPGRDPKKRRTPDGYIQKFHLLATRGSNTEVKKKFFGKFVPLRFDQPTILFNVYYTHKKGGAKYCDEPGMKFLGSLNINNPMKYNKAGTIEFSLTFGLMEIKATACNSETKKPYKEVTFKINF</sequence>
<organism evidence="1 2">
    <name type="scientific">Diversispora epigaea</name>
    <dbReference type="NCBI Taxonomy" id="1348612"/>
    <lineage>
        <taxon>Eukaryota</taxon>
        <taxon>Fungi</taxon>
        <taxon>Fungi incertae sedis</taxon>
        <taxon>Mucoromycota</taxon>
        <taxon>Glomeromycotina</taxon>
        <taxon>Glomeromycetes</taxon>
        <taxon>Diversisporales</taxon>
        <taxon>Diversisporaceae</taxon>
        <taxon>Diversispora</taxon>
    </lineage>
</organism>
<dbReference type="AlphaFoldDB" id="A0A397GN08"/>
<dbReference type="Gene3D" id="3.30.420.40">
    <property type="match status" value="2"/>
</dbReference>
<dbReference type="STRING" id="1348612.A0A397GN08"/>
<dbReference type="CDD" id="cd10229">
    <property type="entry name" value="ASKHA_NBD_HSP70_HSPA12"/>
    <property type="match status" value="1"/>
</dbReference>
<dbReference type="PANTHER" id="PTHR14187:SF5">
    <property type="entry name" value="HEAT SHOCK 70 KDA PROTEIN 12A"/>
    <property type="match status" value="1"/>
</dbReference>
<proteinExistence type="predicted"/>
<name>A0A397GN08_9GLOM</name>
<evidence type="ECO:0000313" key="2">
    <source>
        <dbReference type="Proteomes" id="UP000266861"/>
    </source>
</evidence>
<dbReference type="InterPro" id="IPR043129">
    <property type="entry name" value="ATPase_NBD"/>
</dbReference>
<comment type="caution">
    <text evidence="1">The sequence shown here is derived from an EMBL/GenBank/DDBJ whole genome shotgun (WGS) entry which is preliminary data.</text>
</comment>
<evidence type="ECO:0000313" key="1">
    <source>
        <dbReference type="EMBL" id="RHZ52255.1"/>
    </source>
</evidence>
<reference evidence="1 2" key="1">
    <citation type="submission" date="2018-08" db="EMBL/GenBank/DDBJ databases">
        <title>Genome and evolution of the arbuscular mycorrhizal fungus Diversispora epigaea (formerly Glomus versiforme) and its bacterial endosymbionts.</title>
        <authorList>
            <person name="Sun X."/>
            <person name="Fei Z."/>
            <person name="Harrison M."/>
        </authorList>
    </citation>
    <scope>NUCLEOTIDE SEQUENCE [LARGE SCALE GENOMIC DNA]</scope>
    <source>
        <strain evidence="1 2">IT104</strain>
    </source>
</reference>
<dbReference type="PANTHER" id="PTHR14187">
    <property type="entry name" value="ALPHA KINASE/ELONGATION FACTOR 2 KINASE"/>
    <property type="match status" value="1"/>
</dbReference>
<dbReference type="Gene3D" id="3.90.640.10">
    <property type="entry name" value="Actin, Chain A, domain 4"/>
    <property type="match status" value="1"/>
</dbReference>
<protein>
    <recommendedName>
        <fullName evidence="3">Hsp70 family protein</fullName>
    </recommendedName>
</protein>
<gene>
    <name evidence="1" type="ORF">Glove_463g15</name>
</gene>
<accession>A0A397GN08</accession>
<dbReference type="OrthoDB" id="2963168at2759"/>